<dbReference type="EMBL" id="BRYB01003096">
    <property type="protein sequence ID" value="GMI30354.1"/>
    <property type="molecule type" value="Genomic_DNA"/>
</dbReference>
<dbReference type="SUPFAM" id="SSF53474">
    <property type="entry name" value="alpha/beta-Hydrolases"/>
    <property type="match status" value="1"/>
</dbReference>
<organism evidence="4 5">
    <name type="scientific">Tetraparma gracilis</name>
    <dbReference type="NCBI Taxonomy" id="2962635"/>
    <lineage>
        <taxon>Eukaryota</taxon>
        <taxon>Sar</taxon>
        <taxon>Stramenopiles</taxon>
        <taxon>Ochrophyta</taxon>
        <taxon>Bolidophyceae</taxon>
        <taxon>Parmales</taxon>
        <taxon>Triparmaceae</taxon>
        <taxon>Tetraparma</taxon>
    </lineage>
</organism>
<reference evidence="4 5" key="1">
    <citation type="journal article" date="2023" name="Commun. Biol.">
        <title>Genome analysis of Parmales, the sister group of diatoms, reveals the evolutionary specialization of diatoms from phago-mixotrophs to photoautotrophs.</title>
        <authorList>
            <person name="Ban H."/>
            <person name="Sato S."/>
            <person name="Yoshikawa S."/>
            <person name="Yamada K."/>
            <person name="Nakamura Y."/>
            <person name="Ichinomiya M."/>
            <person name="Sato N."/>
            <person name="Blanc-Mathieu R."/>
            <person name="Endo H."/>
            <person name="Kuwata A."/>
            <person name="Ogata H."/>
        </authorList>
    </citation>
    <scope>NUCLEOTIDE SEQUENCE [LARGE SCALE GENOMIC DNA]</scope>
</reference>
<dbReference type="InterPro" id="IPR029058">
    <property type="entry name" value="AB_hydrolase_fold"/>
</dbReference>
<dbReference type="PANTHER" id="PTHR10794">
    <property type="entry name" value="ABHYDROLASE DOMAIN-CONTAINING PROTEIN"/>
    <property type="match status" value="1"/>
</dbReference>
<evidence type="ECO:0000256" key="2">
    <source>
        <dbReference type="SAM" id="Phobius"/>
    </source>
</evidence>
<keyword evidence="2" id="KW-0812">Transmembrane</keyword>
<proteinExistence type="inferred from homology"/>
<keyword evidence="5" id="KW-1185">Reference proteome</keyword>
<feature type="transmembrane region" description="Helical" evidence="2">
    <location>
        <begin position="22"/>
        <end position="46"/>
    </location>
</feature>
<name>A0ABQ6MQY3_9STRA</name>
<evidence type="ECO:0000313" key="4">
    <source>
        <dbReference type="EMBL" id="GMI30354.1"/>
    </source>
</evidence>
<feature type="transmembrane region" description="Helical" evidence="2">
    <location>
        <begin position="67"/>
        <end position="86"/>
    </location>
</feature>
<dbReference type="InterPro" id="IPR050960">
    <property type="entry name" value="AB_hydrolase_4_sf"/>
</dbReference>
<dbReference type="PANTHER" id="PTHR10794:SF93">
    <property type="entry name" value="SERINE AMINOPEPTIDASE S33 DOMAIN-CONTAINING PROTEIN"/>
    <property type="match status" value="1"/>
</dbReference>
<dbReference type="Proteomes" id="UP001165060">
    <property type="component" value="Unassembled WGS sequence"/>
</dbReference>
<keyword evidence="2" id="KW-0472">Membrane</keyword>
<feature type="domain" description="AB hydrolase-1" evidence="3">
    <location>
        <begin position="204"/>
        <end position="469"/>
    </location>
</feature>
<sequence length="528" mass="58638">MSTSGWVSDLNYVSDDASYMEAILAGPLLSLFFTCSLSTLAFSILIRPFVTRHGHTSWTRKQEEDRSKLNTTFVTLFVLYLSYLAGSGRSGLQQIIKGTDPKLNQLLDITPILRAGPSPPFWLSNRHIQFIPWMLQNELHRVGLLGGSLNMEYYNFTVKDCIKKTRGEDKILNCEYDDSMDQVVNVGAFPPFEDDSLPRDAPIIFVAPGLRCHSEDMPGQTVMRAAYGAGYRTVVFNRRGHHPDPQGPLLTSPRFNLFGDVDDMEQAYWHVKEKLAPPGTPMFLHGISSGCAVVVRALSLWDKRRELNPAAKTPGFVAAVAVTPGYDTSKVLLPSRFRWPYNALMNDAVKDHFVGLNAHVLGGYNSTAMEDALAAPDLQLFLNAAAPFAGYDDRHAYFDDTNPVKDLHDINTPIYVLNSVDDPCCNIDNLFETSPYEAHGGDTYADIVRRSQRGLVAITNGGSHCPFLDGGMRNMLARDPLGGWMLNSWADSSIVEWYGAALKVYGEERARMGREHEVENALDEAGDS</sequence>
<keyword evidence="2" id="KW-1133">Transmembrane helix</keyword>
<evidence type="ECO:0000256" key="1">
    <source>
        <dbReference type="ARBA" id="ARBA00010884"/>
    </source>
</evidence>
<gene>
    <name evidence="4" type="ORF">TeGR_g13511</name>
</gene>
<dbReference type="Gene3D" id="3.40.50.1820">
    <property type="entry name" value="alpha/beta hydrolase"/>
    <property type="match status" value="1"/>
</dbReference>
<accession>A0ABQ6MQY3</accession>
<comment type="caution">
    <text evidence="4">The sequence shown here is derived from an EMBL/GenBank/DDBJ whole genome shotgun (WGS) entry which is preliminary data.</text>
</comment>
<evidence type="ECO:0000259" key="3">
    <source>
        <dbReference type="Pfam" id="PF12697"/>
    </source>
</evidence>
<comment type="similarity">
    <text evidence="1">Belongs to the AB hydrolase superfamily. AB hydrolase 4 family.</text>
</comment>
<evidence type="ECO:0000313" key="5">
    <source>
        <dbReference type="Proteomes" id="UP001165060"/>
    </source>
</evidence>
<protein>
    <recommendedName>
        <fullName evidence="3">AB hydrolase-1 domain-containing protein</fullName>
    </recommendedName>
</protein>
<dbReference type="InterPro" id="IPR000073">
    <property type="entry name" value="AB_hydrolase_1"/>
</dbReference>
<dbReference type="Pfam" id="PF12697">
    <property type="entry name" value="Abhydrolase_6"/>
    <property type="match status" value="1"/>
</dbReference>